<dbReference type="KEGG" id="tin:Tint_0882"/>
<accession>D5WYG8</accession>
<evidence type="ECO:0000313" key="3">
    <source>
        <dbReference type="EMBL" id="ADG30276.1"/>
    </source>
</evidence>
<dbReference type="BioCyc" id="TINT75379:TINT_RS04415-MONOMER"/>
<organism evidence="3">
    <name type="scientific">Thiomonas intermedia (strain K12)</name>
    <name type="common">Thiobacillus intermedius</name>
    <dbReference type="NCBI Taxonomy" id="75379"/>
    <lineage>
        <taxon>Bacteria</taxon>
        <taxon>Pseudomonadati</taxon>
        <taxon>Pseudomonadota</taxon>
        <taxon>Betaproteobacteria</taxon>
        <taxon>Burkholderiales</taxon>
        <taxon>Thiomonas</taxon>
    </lineage>
</organism>
<feature type="signal peptide" evidence="2">
    <location>
        <begin position="1"/>
        <end position="23"/>
    </location>
</feature>
<dbReference type="STRING" id="75379.Tint_0882"/>
<protein>
    <recommendedName>
        <fullName evidence="4">Glutelin</fullName>
    </recommendedName>
</protein>
<feature type="region of interest" description="Disordered" evidence="1">
    <location>
        <begin position="108"/>
        <end position="128"/>
    </location>
</feature>
<dbReference type="HOGENOM" id="CLU_129162_1_0_4"/>
<sequence>MFRHIVLALAGSAALIAAPAAHADRVFWSVNVGVPGVVTNFSNAYPVYQAPPVVYAPPPPMPPVYFAPPPPPPRPVYYGYGQVYTPVAVAPPYYYGAPVRRWDRDHWRHDRGHGWGHRDHDRGDWDRR</sequence>
<dbReference type="AlphaFoldDB" id="D5WYG8"/>
<evidence type="ECO:0008006" key="4">
    <source>
        <dbReference type="Google" id="ProtNLM"/>
    </source>
</evidence>
<feature type="chain" id="PRO_5003079761" description="Glutelin" evidence="2">
    <location>
        <begin position="24"/>
        <end position="128"/>
    </location>
</feature>
<dbReference type="EMBL" id="CP002021">
    <property type="protein sequence ID" value="ADG30276.1"/>
    <property type="molecule type" value="Genomic_DNA"/>
</dbReference>
<name>D5WYG8_THIK1</name>
<gene>
    <name evidence="3" type="ordered locus">Tint_0882</name>
</gene>
<evidence type="ECO:0000256" key="1">
    <source>
        <dbReference type="SAM" id="MobiDB-lite"/>
    </source>
</evidence>
<reference evidence="3" key="1">
    <citation type="submission" date="2010-04" db="EMBL/GenBank/DDBJ databases">
        <title>Complete sequence of Thiomonas intermedia K12.</title>
        <authorList>
            <consortium name="US DOE Joint Genome Institute"/>
            <person name="Lucas S."/>
            <person name="Copeland A."/>
            <person name="Lapidus A."/>
            <person name="Cheng J.-F."/>
            <person name="Bruce D."/>
            <person name="Goodwin L."/>
            <person name="Pitluck S."/>
            <person name="Davenport K."/>
            <person name="Detter J.C."/>
            <person name="Han C."/>
            <person name="Tapia R."/>
            <person name="Land M."/>
            <person name="Hauser L."/>
            <person name="Kyrpides N."/>
            <person name="Ovchinnikova G."/>
            <person name="Kerfeld C.A."/>
            <person name="Cannon G.C."/>
            <person name="Heinhorst S."/>
            <person name="Woyke T."/>
        </authorList>
    </citation>
    <scope>NUCLEOTIDE SEQUENCE [LARGE SCALE GENOMIC DNA]</scope>
    <source>
        <strain evidence="3">K12</strain>
    </source>
</reference>
<evidence type="ECO:0000256" key="2">
    <source>
        <dbReference type="SAM" id="SignalP"/>
    </source>
</evidence>
<proteinExistence type="predicted"/>
<keyword evidence="2" id="KW-0732">Signal</keyword>